<sequence>MSHWARCYCKGERYNFMTSNAAEQLNKALKEGRGCLVVDLFKFIQAMMTRWFNARRRKSSALRGSLPPEVEKVLKEHIEEVKGSHVNQISSWGFDVVGKFGDHNTVLLNERRCTCKKFERLQIPCGHALLAADSVGVLPSTLVGLWNKPGCWKETYVGLVTPAVNEGDVDISEELSELVICPPMAGRAKGRRKEARIPSKGEFPVVRKKKEVPNKCTKCLQPGHNRTRCPSLI</sequence>
<comment type="caution">
    <text evidence="6">The sequence shown here is derived from an EMBL/GenBank/DDBJ whole genome shotgun (WGS) entry which is preliminary data.</text>
</comment>
<dbReference type="InterPro" id="IPR007527">
    <property type="entry name" value="Znf_SWIM"/>
</dbReference>
<name>A0A6D2J3Z7_9BRAS</name>
<evidence type="ECO:0000256" key="2">
    <source>
        <dbReference type="ARBA" id="ARBA00022771"/>
    </source>
</evidence>
<dbReference type="Proteomes" id="UP000467841">
    <property type="component" value="Unassembled WGS sequence"/>
</dbReference>
<dbReference type="Pfam" id="PF04434">
    <property type="entry name" value="SWIM"/>
    <property type="match status" value="1"/>
</dbReference>
<dbReference type="PROSITE" id="PS50966">
    <property type="entry name" value="ZF_SWIM"/>
    <property type="match status" value="1"/>
</dbReference>
<dbReference type="SMART" id="SM00575">
    <property type="entry name" value="ZnF_PMZ"/>
    <property type="match status" value="1"/>
</dbReference>
<dbReference type="PANTHER" id="PTHR31973">
    <property type="entry name" value="POLYPROTEIN, PUTATIVE-RELATED"/>
    <property type="match status" value="1"/>
</dbReference>
<dbReference type="OrthoDB" id="1101158at2759"/>
<proteinExistence type="predicted"/>
<gene>
    <name evidence="6" type="ORF">MERR_LOCUS22863</name>
</gene>
<evidence type="ECO:0000256" key="3">
    <source>
        <dbReference type="ARBA" id="ARBA00022833"/>
    </source>
</evidence>
<dbReference type="InterPro" id="IPR006564">
    <property type="entry name" value="Znf_PMZ"/>
</dbReference>
<keyword evidence="7" id="KW-1185">Reference proteome</keyword>
<evidence type="ECO:0000313" key="6">
    <source>
        <dbReference type="EMBL" id="CAA7035628.1"/>
    </source>
</evidence>
<dbReference type="PANTHER" id="PTHR31973:SF187">
    <property type="entry name" value="MUTATOR TRANSPOSASE MUDRA PROTEIN"/>
    <property type="match status" value="1"/>
</dbReference>
<feature type="domain" description="SWIM-type" evidence="5">
    <location>
        <begin position="104"/>
        <end position="136"/>
    </location>
</feature>
<keyword evidence="1" id="KW-0479">Metal-binding</keyword>
<reference evidence="6" key="1">
    <citation type="submission" date="2020-01" db="EMBL/GenBank/DDBJ databases">
        <authorList>
            <person name="Mishra B."/>
        </authorList>
    </citation>
    <scope>NUCLEOTIDE SEQUENCE [LARGE SCALE GENOMIC DNA]</scope>
</reference>
<dbReference type="EMBL" id="CACVBM020001161">
    <property type="protein sequence ID" value="CAA7035628.1"/>
    <property type="molecule type" value="Genomic_DNA"/>
</dbReference>
<evidence type="ECO:0000256" key="1">
    <source>
        <dbReference type="ARBA" id="ARBA00022723"/>
    </source>
</evidence>
<dbReference type="GO" id="GO:0008270">
    <property type="term" value="F:zinc ion binding"/>
    <property type="evidence" value="ECO:0007669"/>
    <property type="project" value="UniProtKB-KW"/>
</dbReference>
<keyword evidence="2 4" id="KW-0863">Zinc-finger</keyword>
<protein>
    <recommendedName>
        <fullName evidence="5">SWIM-type domain-containing protein</fullName>
    </recommendedName>
</protein>
<dbReference type="AlphaFoldDB" id="A0A6D2J3Z7"/>
<organism evidence="6 7">
    <name type="scientific">Microthlaspi erraticum</name>
    <dbReference type="NCBI Taxonomy" id="1685480"/>
    <lineage>
        <taxon>Eukaryota</taxon>
        <taxon>Viridiplantae</taxon>
        <taxon>Streptophyta</taxon>
        <taxon>Embryophyta</taxon>
        <taxon>Tracheophyta</taxon>
        <taxon>Spermatophyta</taxon>
        <taxon>Magnoliopsida</taxon>
        <taxon>eudicotyledons</taxon>
        <taxon>Gunneridae</taxon>
        <taxon>Pentapetalae</taxon>
        <taxon>rosids</taxon>
        <taxon>malvids</taxon>
        <taxon>Brassicales</taxon>
        <taxon>Brassicaceae</taxon>
        <taxon>Coluteocarpeae</taxon>
        <taxon>Microthlaspi</taxon>
    </lineage>
</organism>
<keyword evidence="3" id="KW-0862">Zinc</keyword>
<accession>A0A6D2J3Z7</accession>
<evidence type="ECO:0000256" key="4">
    <source>
        <dbReference type="PROSITE-ProRule" id="PRU00325"/>
    </source>
</evidence>
<evidence type="ECO:0000313" key="7">
    <source>
        <dbReference type="Proteomes" id="UP000467841"/>
    </source>
</evidence>
<evidence type="ECO:0000259" key="5">
    <source>
        <dbReference type="PROSITE" id="PS50966"/>
    </source>
</evidence>